<gene>
    <name evidence="2" type="ORF">IU459_23155</name>
</gene>
<evidence type="ECO:0000313" key="3">
    <source>
        <dbReference type="Proteomes" id="UP000702209"/>
    </source>
</evidence>
<sequence length="355" mass="40049">MAVYLVTGAAGFIGANYVHFLLEREPDAQVVAVDYIGFAGNMANLDPVIDRITFEKADIADLEVMEAIYRRYRPDYVVNFAAESHNDRAILGPSAFMRSNALGAQVMAEASRLVPVRSHVHVSTIEVYGELPPGEKWFTERSPLNAKTPYSAAKAAGDQMVRAYMATYPEMNIRLTHCANNFGPYQLPEKLIPLAVTNVLRGRKIPVYGDGLQSRDWLHVLDHCDAVHRVLHAELGPIPKTAATDPGLLPIFDISARHEVTNLDIARMVVTELGLDPAEWIQHIEDRPNHDRRYVINPEKLEAELGWRPVRRFEPEIAETVGWYRDNRDWWERIIADKGELGFDWSRVGADSPRS</sequence>
<proteinExistence type="predicted"/>
<protein>
    <submittedName>
        <fullName evidence="2">GDP-mannose 4,6-dehydratase</fullName>
    </submittedName>
</protein>
<accession>A0ABS0CV00</accession>
<name>A0ABS0CV00_9NOCA</name>
<dbReference type="SUPFAM" id="SSF51735">
    <property type="entry name" value="NAD(P)-binding Rossmann-fold domains"/>
    <property type="match status" value="1"/>
</dbReference>
<comment type="caution">
    <text evidence="2">The sequence shown here is derived from an EMBL/GenBank/DDBJ whole genome shotgun (WGS) entry which is preliminary data.</text>
</comment>
<reference evidence="2 3" key="1">
    <citation type="submission" date="2020-10" db="EMBL/GenBank/DDBJ databases">
        <title>Identification of Nocardia species via Next-generation sequencing and recognition of intraspecies genetic diversity.</title>
        <authorList>
            <person name="Li P."/>
            <person name="Li P."/>
            <person name="Lu B."/>
        </authorList>
    </citation>
    <scope>NUCLEOTIDE SEQUENCE [LARGE SCALE GENOMIC DNA]</scope>
    <source>
        <strain evidence="2 3">BJ06-0157</strain>
    </source>
</reference>
<dbReference type="EMBL" id="JADLQX010000018">
    <property type="protein sequence ID" value="MBF6300421.1"/>
    <property type="molecule type" value="Genomic_DNA"/>
</dbReference>
<dbReference type="Gene3D" id="3.40.50.720">
    <property type="entry name" value="NAD(P)-binding Rossmann-like Domain"/>
    <property type="match status" value="1"/>
</dbReference>
<organism evidence="2 3">
    <name type="scientific">Nocardia amamiensis</name>
    <dbReference type="NCBI Taxonomy" id="404578"/>
    <lineage>
        <taxon>Bacteria</taxon>
        <taxon>Bacillati</taxon>
        <taxon>Actinomycetota</taxon>
        <taxon>Actinomycetes</taxon>
        <taxon>Mycobacteriales</taxon>
        <taxon>Nocardiaceae</taxon>
        <taxon>Nocardia</taxon>
    </lineage>
</organism>
<evidence type="ECO:0000313" key="2">
    <source>
        <dbReference type="EMBL" id="MBF6300421.1"/>
    </source>
</evidence>
<dbReference type="InterPro" id="IPR016040">
    <property type="entry name" value="NAD(P)-bd_dom"/>
</dbReference>
<keyword evidence="3" id="KW-1185">Reference proteome</keyword>
<dbReference type="Proteomes" id="UP000702209">
    <property type="component" value="Unassembled WGS sequence"/>
</dbReference>
<feature type="domain" description="NAD(P)-binding" evidence="1">
    <location>
        <begin position="5"/>
        <end position="319"/>
    </location>
</feature>
<dbReference type="RefSeq" id="WP_195131667.1">
    <property type="nucleotide sequence ID" value="NZ_JADLQX010000018.1"/>
</dbReference>
<dbReference type="Gene3D" id="3.90.25.10">
    <property type="entry name" value="UDP-galactose 4-epimerase, domain 1"/>
    <property type="match status" value="1"/>
</dbReference>
<dbReference type="PANTHER" id="PTHR43000">
    <property type="entry name" value="DTDP-D-GLUCOSE 4,6-DEHYDRATASE-RELATED"/>
    <property type="match status" value="1"/>
</dbReference>
<evidence type="ECO:0000259" key="1">
    <source>
        <dbReference type="Pfam" id="PF16363"/>
    </source>
</evidence>
<dbReference type="InterPro" id="IPR036291">
    <property type="entry name" value="NAD(P)-bd_dom_sf"/>
</dbReference>
<dbReference type="Pfam" id="PF16363">
    <property type="entry name" value="GDP_Man_Dehyd"/>
    <property type="match status" value="1"/>
</dbReference>